<dbReference type="Proteomes" id="UP000317344">
    <property type="component" value="Chromosome"/>
</dbReference>
<evidence type="ECO:0000259" key="2">
    <source>
        <dbReference type="PROSITE" id="PS50975"/>
    </source>
</evidence>
<dbReference type="Gene3D" id="3.40.50.20">
    <property type="match status" value="1"/>
</dbReference>
<evidence type="ECO:0000313" key="3">
    <source>
        <dbReference type="EMBL" id="QDQ98680.1"/>
    </source>
</evidence>
<reference evidence="3 4" key="2">
    <citation type="submission" date="2019-07" db="EMBL/GenBank/DDBJ databases">
        <authorList>
            <person name="Huang Y."/>
        </authorList>
    </citation>
    <scope>NUCLEOTIDE SEQUENCE [LARGE SCALE GENOMIC DNA]</scope>
    <source>
        <strain evidence="3 4">HY188</strain>
    </source>
</reference>
<dbReference type="RefSeq" id="WP_143910085.1">
    <property type="nucleotide sequence ID" value="NZ_CP041765.1"/>
</dbReference>
<dbReference type="Gene3D" id="3.30.1490.20">
    <property type="entry name" value="ATP-grasp fold, A domain"/>
    <property type="match status" value="1"/>
</dbReference>
<dbReference type="InterPro" id="IPR003806">
    <property type="entry name" value="ATP-grasp_PylC-type"/>
</dbReference>
<dbReference type="GO" id="GO:0005524">
    <property type="term" value="F:ATP binding"/>
    <property type="evidence" value="ECO:0007669"/>
    <property type="project" value="UniProtKB-UniRule"/>
</dbReference>
<sequence>MSASDRASAAASALSAESPKRVLVTFGRSFLSLSIARLLGSAGHEVHVADAVPFAVSRFSNRVVKMHRTPRPKYEPLEWAFAIAGIVRAQKIDLLVTVHEETDILAQVIMRYPDLFPDSCRLLLSDFELEHAMHNKYEYQRLLDSIGVPTLRYALVRSQDDLDALDFDFTFALKQVFSRGAQDIHKVRPDDKPRDLSFNPANPWIAQEWLSGDKYCSYSICYDGKVYADALYPVHYAIDGHSCLSYEQVEHEGIAEWIRQRVKELNFTGQVGFDFIDNPERGLFTIECNPRATSGVMLFEPEDRVDRAFFAENDEVIRPRPGVAKMLGPGMAMYGWRKSSLEGNTLRGFLRDFRRTDEVIVQRDDLGPAFGVPLAVGNILAQALRYRVNVPEAFMYENEWDGRPLPT</sequence>
<dbReference type="InterPro" id="IPR013815">
    <property type="entry name" value="ATP_grasp_subdomain_1"/>
</dbReference>
<protein>
    <submittedName>
        <fullName evidence="3">ATP-grasp domain-containing protein</fullName>
    </submittedName>
</protein>
<evidence type="ECO:0000313" key="4">
    <source>
        <dbReference type="Proteomes" id="UP000317344"/>
    </source>
</evidence>
<dbReference type="AlphaFoldDB" id="A0A516X6K7"/>
<dbReference type="InterPro" id="IPR011761">
    <property type="entry name" value="ATP-grasp"/>
</dbReference>
<keyword evidence="1" id="KW-0547">Nucleotide-binding</keyword>
<dbReference type="SUPFAM" id="SSF56059">
    <property type="entry name" value="Glutathione synthetase ATP-binding domain-like"/>
    <property type="match status" value="1"/>
</dbReference>
<dbReference type="Pfam" id="PF02655">
    <property type="entry name" value="ATP-grasp_3"/>
    <property type="match status" value="1"/>
</dbReference>
<proteinExistence type="predicted"/>
<dbReference type="Gene3D" id="3.30.470.20">
    <property type="entry name" value="ATP-grasp fold, B domain"/>
    <property type="match status" value="1"/>
</dbReference>
<dbReference type="GO" id="GO:0046872">
    <property type="term" value="F:metal ion binding"/>
    <property type="evidence" value="ECO:0007669"/>
    <property type="project" value="InterPro"/>
</dbReference>
<keyword evidence="4" id="KW-1185">Reference proteome</keyword>
<accession>A0A516X6K7</accession>
<dbReference type="OrthoDB" id="40611at2"/>
<reference evidence="3 4" key="1">
    <citation type="submission" date="2019-07" db="EMBL/GenBank/DDBJ databases">
        <title>Tomitella cavernea sp. nov., an actinomycete isolated from soil.</title>
        <authorList>
            <person name="Cheng J."/>
        </authorList>
    </citation>
    <scope>NUCLEOTIDE SEQUENCE [LARGE SCALE GENOMIC DNA]</scope>
    <source>
        <strain evidence="3 4">HY188</strain>
    </source>
</reference>
<keyword evidence="1" id="KW-0067">ATP-binding</keyword>
<organism evidence="3 4">
    <name type="scientific">Tomitella fengzijianii</name>
    <dbReference type="NCBI Taxonomy" id="2597660"/>
    <lineage>
        <taxon>Bacteria</taxon>
        <taxon>Bacillati</taxon>
        <taxon>Actinomycetota</taxon>
        <taxon>Actinomycetes</taxon>
        <taxon>Mycobacteriales</taxon>
        <taxon>Tomitella</taxon>
    </lineage>
</organism>
<gene>
    <name evidence="3" type="ORF">FO059_16795</name>
</gene>
<evidence type="ECO:0000256" key="1">
    <source>
        <dbReference type="PROSITE-ProRule" id="PRU00409"/>
    </source>
</evidence>
<feature type="domain" description="ATP-grasp" evidence="2">
    <location>
        <begin position="140"/>
        <end position="318"/>
    </location>
</feature>
<dbReference type="KEGG" id="toy:FO059_16795"/>
<name>A0A516X6K7_9ACTN</name>
<dbReference type="EMBL" id="CP041765">
    <property type="protein sequence ID" value="QDQ98680.1"/>
    <property type="molecule type" value="Genomic_DNA"/>
</dbReference>
<dbReference type="PROSITE" id="PS50975">
    <property type="entry name" value="ATP_GRASP"/>
    <property type="match status" value="1"/>
</dbReference>